<proteinExistence type="inferred from homology"/>
<dbReference type="Proteomes" id="UP000726170">
    <property type="component" value="Unassembled WGS sequence"/>
</dbReference>
<evidence type="ECO:0000259" key="8">
    <source>
        <dbReference type="Pfam" id="PF00892"/>
    </source>
</evidence>
<name>A0ABS6EKC7_9CLOT</name>
<evidence type="ECO:0000256" key="5">
    <source>
        <dbReference type="ARBA" id="ARBA00022989"/>
    </source>
</evidence>
<evidence type="ECO:0000313" key="9">
    <source>
        <dbReference type="EMBL" id="MBU5484869.1"/>
    </source>
</evidence>
<keyword evidence="6 7" id="KW-0472">Membrane</keyword>
<feature type="transmembrane region" description="Helical" evidence="7">
    <location>
        <begin position="242"/>
        <end position="262"/>
    </location>
</feature>
<feature type="transmembrane region" description="Helical" evidence="7">
    <location>
        <begin position="37"/>
        <end position="55"/>
    </location>
</feature>
<dbReference type="EMBL" id="JAHLQF010000002">
    <property type="protein sequence ID" value="MBU5484869.1"/>
    <property type="molecule type" value="Genomic_DNA"/>
</dbReference>
<feature type="domain" description="EamA" evidence="8">
    <location>
        <begin position="153"/>
        <end position="285"/>
    </location>
</feature>
<sequence>MENKKQAHVLAMVLMTLWGLSYLSIKVVVEEINPVLSAFYRFLLASIILFIFLKIKYPAEKILKEDRVKVALGGLFGVSLYFYFENYSVLFTSASNVAVLISSIPVFTLLTQMLIFKEKMTPGKIGGAILSVIGIFIIIISKEKVSFFSSGTIGDIMALMAALCWVVYTTITSKFKGNYKSITITTYQTLWGCLFLSPAIFIFEPSMPSTKAIFNLLYLSIFCSCIGYAIYVYCLNKLGSTVITTYINLQPIISLISAKVLLKEKITLWQLLGSLIIISGVFLVSFSEKISLNNLEEMI</sequence>
<feature type="transmembrane region" description="Helical" evidence="7">
    <location>
        <begin position="67"/>
        <end position="84"/>
    </location>
</feature>
<evidence type="ECO:0000256" key="3">
    <source>
        <dbReference type="ARBA" id="ARBA00022475"/>
    </source>
</evidence>
<feature type="transmembrane region" description="Helical" evidence="7">
    <location>
        <begin position="122"/>
        <end position="141"/>
    </location>
</feature>
<dbReference type="PANTHER" id="PTHR32322:SF18">
    <property type="entry name" value="S-ADENOSYLMETHIONINE_S-ADENOSYLHOMOCYSTEINE TRANSPORTER"/>
    <property type="match status" value="1"/>
</dbReference>
<feature type="transmembrane region" description="Helical" evidence="7">
    <location>
        <begin position="7"/>
        <end position="25"/>
    </location>
</feature>
<dbReference type="RefSeq" id="WP_216439388.1">
    <property type="nucleotide sequence ID" value="NZ_JAHLQF010000002.1"/>
</dbReference>
<feature type="domain" description="EamA" evidence="8">
    <location>
        <begin position="8"/>
        <end position="139"/>
    </location>
</feature>
<evidence type="ECO:0000256" key="1">
    <source>
        <dbReference type="ARBA" id="ARBA00004651"/>
    </source>
</evidence>
<dbReference type="InterPro" id="IPR000620">
    <property type="entry name" value="EamA_dom"/>
</dbReference>
<evidence type="ECO:0000256" key="7">
    <source>
        <dbReference type="SAM" id="Phobius"/>
    </source>
</evidence>
<evidence type="ECO:0000256" key="2">
    <source>
        <dbReference type="ARBA" id="ARBA00007362"/>
    </source>
</evidence>
<feature type="transmembrane region" description="Helical" evidence="7">
    <location>
        <begin position="213"/>
        <end position="235"/>
    </location>
</feature>
<evidence type="ECO:0000256" key="6">
    <source>
        <dbReference type="ARBA" id="ARBA00023136"/>
    </source>
</evidence>
<reference evidence="9 10" key="1">
    <citation type="submission" date="2021-06" db="EMBL/GenBank/DDBJ databases">
        <authorList>
            <person name="Sun Q."/>
            <person name="Li D."/>
        </authorList>
    </citation>
    <scope>NUCLEOTIDE SEQUENCE [LARGE SCALE GENOMIC DNA]</scope>
    <source>
        <strain evidence="9 10">MSJ-11</strain>
    </source>
</reference>
<evidence type="ECO:0000256" key="4">
    <source>
        <dbReference type="ARBA" id="ARBA00022692"/>
    </source>
</evidence>
<protein>
    <submittedName>
        <fullName evidence="9">DMT family transporter</fullName>
    </submittedName>
</protein>
<feature type="transmembrane region" description="Helical" evidence="7">
    <location>
        <begin position="147"/>
        <end position="168"/>
    </location>
</feature>
<comment type="caution">
    <text evidence="9">The sequence shown here is derived from an EMBL/GenBank/DDBJ whole genome shotgun (WGS) entry which is preliminary data.</text>
</comment>
<feature type="transmembrane region" description="Helical" evidence="7">
    <location>
        <begin position="268"/>
        <end position="286"/>
    </location>
</feature>
<keyword evidence="4 7" id="KW-0812">Transmembrane</keyword>
<feature type="transmembrane region" description="Helical" evidence="7">
    <location>
        <begin position="90"/>
        <end position="110"/>
    </location>
</feature>
<gene>
    <name evidence="9" type="ORF">KQI86_11030</name>
</gene>
<comment type="similarity">
    <text evidence="2">Belongs to the EamA transporter family.</text>
</comment>
<feature type="transmembrane region" description="Helical" evidence="7">
    <location>
        <begin position="189"/>
        <end position="207"/>
    </location>
</feature>
<evidence type="ECO:0000313" key="10">
    <source>
        <dbReference type="Proteomes" id="UP000726170"/>
    </source>
</evidence>
<accession>A0ABS6EKC7</accession>
<keyword evidence="10" id="KW-1185">Reference proteome</keyword>
<comment type="subcellular location">
    <subcellularLocation>
        <location evidence="1">Cell membrane</location>
        <topology evidence="1">Multi-pass membrane protein</topology>
    </subcellularLocation>
</comment>
<dbReference type="PANTHER" id="PTHR32322">
    <property type="entry name" value="INNER MEMBRANE TRANSPORTER"/>
    <property type="match status" value="1"/>
</dbReference>
<keyword evidence="3" id="KW-1003">Cell membrane</keyword>
<dbReference type="InterPro" id="IPR050638">
    <property type="entry name" value="AA-Vitamin_Transporters"/>
</dbReference>
<dbReference type="Pfam" id="PF00892">
    <property type="entry name" value="EamA"/>
    <property type="match status" value="2"/>
</dbReference>
<organism evidence="9 10">
    <name type="scientific">Clostridium mobile</name>
    <dbReference type="NCBI Taxonomy" id="2841512"/>
    <lineage>
        <taxon>Bacteria</taxon>
        <taxon>Bacillati</taxon>
        <taxon>Bacillota</taxon>
        <taxon>Clostridia</taxon>
        <taxon>Eubacteriales</taxon>
        <taxon>Clostridiaceae</taxon>
        <taxon>Clostridium</taxon>
    </lineage>
</organism>
<keyword evidence="5 7" id="KW-1133">Transmembrane helix</keyword>